<dbReference type="STRING" id="104452.A0A0L7LSM8"/>
<keyword evidence="4" id="KW-1015">Disulfide bond</keyword>
<organism evidence="6 7">
    <name type="scientific">Operophtera brumata</name>
    <name type="common">Winter moth</name>
    <name type="synonym">Phalaena brumata</name>
    <dbReference type="NCBI Taxonomy" id="104452"/>
    <lineage>
        <taxon>Eukaryota</taxon>
        <taxon>Metazoa</taxon>
        <taxon>Ecdysozoa</taxon>
        <taxon>Arthropoda</taxon>
        <taxon>Hexapoda</taxon>
        <taxon>Insecta</taxon>
        <taxon>Pterygota</taxon>
        <taxon>Neoptera</taxon>
        <taxon>Endopterygota</taxon>
        <taxon>Lepidoptera</taxon>
        <taxon>Glossata</taxon>
        <taxon>Ditrysia</taxon>
        <taxon>Geometroidea</taxon>
        <taxon>Geometridae</taxon>
        <taxon>Larentiinae</taxon>
        <taxon>Operophtera</taxon>
    </lineage>
</organism>
<dbReference type="PANTHER" id="PTHR24276:SF91">
    <property type="entry name" value="AT26814P-RELATED"/>
    <property type="match status" value="1"/>
</dbReference>
<dbReference type="PROSITE" id="PS50240">
    <property type="entry name" value="TRYPSIN_DOM"/>
    <property type="match status" value="1"/>
</dbReference>
<dbReference type="EMBL" id="JTDY01000226">
    <property type="protein sequence ID" value="KOB78196.1"/>
    <property type="molecule type" value="Genomic_DNA"/>
</dbReference>
<comment type="caution">
    <text evidence="6">The sequence shown here is derived from an EMBL/GenBank/DDBJ whole genome shotgun (WGS) entry which is preliminary data.</text>
</comment>
<protein>
    <submittedName>
        <fullName evidence="6">Trypsin</fullName>
    </submittedName>
</protein>
<dbReference type="AlphaFoldDB" id="A0A0L7LSM8"/>
<dbReference type="InterPro" id="IPR050430">
    <property type="entry name" value="Peptidase_S1"/>
</dbReference>
<dbReference type="SMART" id="SM00020">
    <property type="entry name" value="Tryp_SPc"/>
    <property type="match status" value="1"/>
</dbReference>
<evidence type="ECO:0000259" key="5">
    <source>
        <dbReference type="PROSITE" id="PS50240"/>
    </source>
</evidence>
<dbReference type="Gene3D" id="2.40.10.10">
    <property type="entry name" value="Trypsin-like serine proteases"/>
    <property type="match status" value="4"/>
</dbReference>
<dbReference type="GO" id="GO:0004252">
    <property type="term" value="F:serine-type endopeptidase activity"/>
    <property type="evidence" value="ECO:0007669"/>
    <property type="project" value="InterPro"/>
</dbReference>
<evidence type="ECO:0000256" key="2">
    <source>
        <dbReference type="ARBA" id="ARBA00022801"/>
    </source>
</evidence>
<dbReference type="Pfam" id="PF00089">
    <property type="entry name" value="Trypsin"/>
    <property type="match status" value="1"/>
</dbReference>
<dbReference type="InterPro" id="IPR009003">
    <property type="entry name" value="Peptidase_S1_PA"/>
</dbReference>
<evidence type="ECO:0000256" key="1">
    <source>
        <dbReference type="ARBA" id="ARBA00022670"/>
    </source>
</evidence>
<keyword evidence="1" id="KW-0645">Protease</keyword>
<keyword evidence="7" id="KW-1185">Reference proteome</keyword>
<dbReference type="InterPro" id="IPR043504">
    <property type="entry name" value="Peptidase_S1_PA_chymotrypsin"/>
</dbReference>
<reference evidence="6 7" key="1">
    <citation type="journal article" date="2015" name="Genome Biol. Evol.">
        <title>The genome of winter moth (Operophtera brumata) provides a genomic perspective on sexual dimorphism and phenology.</title>
        <authorList>
            <person name="Derks M.F."/>
            <person name="Smit S."/>
            <person name="Salis L."/>
            <person name="Schijlen E."/>
            <person name="Bossers A."/>
            <person name="Mateman C."/>
            <person name="Pijl A.S."/>
            <person name="de Ridder D."/>
            <person name="Groenen M.A."/>
            <person name="Visser M.E."/>
            <person name="Megens H.J."/>
        </authorList>
    </citation>
    <scope>NUCLEOTIDE SEQUENCE [LARGE SCALE GENOMIC DNA]</scope>
    <source>
        <strain evidence="6">WM2013NL</strain>
        <tissue evidence="6">Head and thorax</tissue>
    </source>
</reference>
<evidence type="ECO:0000256" key="4">
    <source>
        <dbReference type="ARBA" id="ARBA00023157"/>
    </source>
</evidence>
<sequence>MVGGEPTTIENFPYIVALTYTYTGPGITVQRCVGCLLSSWHVMTSGFCFTLSGGFLVGISRVIKHPDYLETPRRADMAINILGQPLAMSNVINVLYLPPQDTFIPDGQQAKVIGGPQLEILKTINLFKLGLAECQGIYSDKPEAAEITEMVGISSYFHECGNDDVPDVFTRVDTYTDWILGVATAP</sequence>
<name>A0A0L7LSM8_OPEBR</name>
<dbReference type="InterPro" id="IPR001254">
    <property type="entry name" value="Trypsin_dom"/>
</dbReference>
<feature type="non-terminal residue" evidence="6">
    <location>
        <position position="186"/>
    </location>
</feature>
<dbReference type="PANTHER" id="PTHR24276">
    <property type="entry name" value="POLYSERASE-RELATED"/>
    <property type="match status" value="1"/>
</dbReference>
<dbReference type="SUPFAM" id="SSF50494">
    <property type="entry name" value="Trypsin-like serine proteases"/>
    <property type="match status" value="1"/>
</dbReference>
<accession>A0A0L7LSM8</accession>
<keyword evidence="3" id="KW-0720">Serine protease</keyword>
<feature type="domain" description="Peptidase S1" evidence="5">
    <location>
        <begin position="1"/>
        <end position="184"/>
    </location>
</feature>
<evidence type="ECO:0000313" key="6">
    <source>
        <dbReference type="EMBL" id="KOB78196.1"/>
    </source>
</evidence>
<dbReference type="Proteomes" id="UP000037510">
    <property type="component" value="Unassembled WGS sequence"/>
</dbReference>
<dbReference type="GO" id="GO:0006508">
    <property type="term" value="P:proteolysis"/>
    <property type="evidence" value="ECO:0007669"/>
    <property type="project" value="UniProtKB-KW"/>
</dbReference>
<feature type="non-terminal residue" evidence="6">
    <location>
        <position position="1"/>
    </location>
</feature>
<evidence type="ECO:0000313" key="7">
    <source>
        <dbReference type="Proteomes" id="UP000037510"/>
    </source>
</evidence>
<proteinExistence type="predicted"/>
<keyword evidence="2" id="KW-0378">Hydrolase</keyword>
<evidence type="ECO:0000256" key="3">
    <source>
        <dbReference type="ARBA" id="ARBA00022825"/>
    </source>
</evidence>
<gene>
    <name evidence="6" type="ORF">OBRU01_01663</name>
</gene>